<feature type="transmembrane region" description="Helical" evidence="3">
    <location>
        <begin position="287"/>
        <end position="307"/>
    </location>
</feature>
<evidence type="ECO:0000256" key="3">
    <source>
        <dbReference type="SAM" id="Phobius"/>
    </source>
</evidence>
<evidence type="ECO:0000313" key="6">
    <source>
        <dbReference type="Proteomes" id="UP000000602"/>
    </source>
</evidence>
<dbReference type="Proteomes" id="UP000000602">
    <property type="component" value="Chromosome"/>
</dbReference>
<dbReference type="FunFam" id="3.30.70.270:FF:000001">
    <property type="entry name" value="Diguanylate cyclase domain protein"/>
    <property type="match status" value="1"/>
</dbReference>
<evidence type="ECO:0000313" key="5">
    <source>
        <dbReference type="EMBL" id="CAG34864.1"/>
    </source>
</evidence>
<dbReference type="GO" id="GO:0005886">
    <property type="term" value="C:plasma membrane"/>
    <property type="evidence" value="ECO:0007669"/>
    <property type="project" value="TreeGrafter"/>
</dbReference>
<dbReference type="PANTHER" id="PTHR45138">
    <property type="entry name" value="REGULATORY COMPONENTS OF SENSORY TRANSDUCTION SYSTEM"/>
    <property type="match status" value="1"/>
</dbReference>
<proteinExistence type="predicted"/>
<dbReference type="PANTHER" id="PTHR45138:SF9">
    <property type="entry name" value="DIGUANYLATE CYCLASE DGCM-RELATED"/>
    <property type="match status" value="1"/>
</dbReference>
<dbReference type="SUPFAM" id="SSF55073">
    <property type="entry name" value="Nucleotide cyclase"/>
    <property type="match status" value="1"/>
</dbReference>
<dbReference type="PROSITE" id="PS50887">
    <property type="entry name" value="GGDEF"/>
    <property type="match status" value="1"/>
</dbReference>
<dbReference type="KEGG" id="dps:DP0135"/>
<dbReference type="AlphaFoldDB" id="Q6AS11"/>
<dbReference type="SMART" id="SM00267">
    <property type="entry name" value="GGDEF"/>
    <property type="match status" value="1"/>
</dbReference>
<gene>
    <name evidence="5" type="ordered locus">DP0135</name>
</gene>
<dbReference type="NCBIfam" id="TIGR00254">
    <property type="entry name" value="GGDEF"/>
    <property type="match status" value="1"/>
</dbReference>
<keyword evidence="3" id="KW-1133">Transmembrane helix</keyword>
<dbReference type="OrthoDB" id="5411762at2"/>
<dbReference type="EMBL" id="CR522870">
    <property type="protein sequence ID" value="CAG34864.1"/>
    <property type="molecule type" value="Genomic_DNA"/>
</dbReference>
<dbReference type="InterPro" id="IPR043128">
    <property type="entry name" value="Rev_trsase/Diguanyl_cyclase"/>
</dbReference>
<dbReference type="InterPro" id="IPR000160">
    <property type="entry name" value="GGDEF_dom"/>
</dbReference>
<organism evidence="5 6">
    <name type="scientific">Desulfotalea psychrophila (strain LSv54 / DSM 12343)</name>
    <dbReference type="NCBI Taxonomy" id="177439"/>
    <lineage>
        <taxon>Bacteria</taxon>
        <taxon>Pseudomonadati</taxon>
        <taxon>Thermodesulfobacteriota</taxon>
        <taxon>Desulfobulbia</taxon>
        <taxon>Desulfobulbales</taxon>
        <taxon>Desulfocapsaceae</taxon>
        <taxon>Desulfotalea</taxon>
    </lineage>
</organism>
<reference evidence="6" key="1">
    <citation type="journal article" date="2004" name="Environ. Microbiol.">
        <title>The genome of Desulfotalea psychrophila, a sulfate-reducing bacterium from permanently cold Arctic sediments.</title>
        <authorList>
            <person name="Rabus R."/>
            <person name="Ruepp A."/>
            <person name="Frickey T."/>
            <person name="Rattei T."/>
            <person name="Fartmann B."/>
            <person name="Stark M."/>
            <person name="Bauer M."/>
            <person name="Zibat A."/>
            <person name="Lombardot T."/>
            <person name="Becker I."/>
            <person name="Amann J."/>
            <person name="Gellner K."/>
            <person name="Teeling H."/>
            <person name="Leuschner W.D."/>
            <person name="Gloeckner F.-O."/>
            <person name="Lupas A.N."/>
            <person name="Amann R."/>
            <person name="Klenk H.-P."/>
        </authorList>
    </citation>
    <scope>NUCLEOTIDE SEQUENCE [LARGE SCALE GENOMIC DNA]</scope>
    <source>
        <strain evidence="6">DSM 12343 / LSv54</strain>
    </source>
</reference>
<keyword evidence="6" id="KW-1185">Reference proteome</keyword>
<evidence type="ECO:0000256" key="2">
    <source>
        <dbReference type="ARBA" id="ARBA00034247"/>
    </source>
</evidence>
<keyword evidence="3" id="KW-0472">Membrane</keyword>
<comment type="catalytic activity">
    <reaction evidence="2">
        <text>2 GTP = 3',3'-c-di-GMP + 2 diphosphate</text>
        <dbReference type="Rhea" id="RHEA:24898"/>
        <dbReference type="ChEBI" id="CHEBI:33019"/>
        <dbReference type="ChEBI" id="CHEBI:37565"/>
        <dbReference type="ChEBI" id="CHEBI:58805"/>
        <dbReference type="EC" id="2.7.7.65"/>
    </reaction>
</comment>
<dbReference type="InterPro" id="IPR050469">
    <property type="entry name" value="Diguanylate_Cyclase"/>
</dbReference>
<dbReference type="RefSeq" id="WP_011187380.1">
    <property type="nucleotide sequence ID" value="NC_006138.1"/>
</dbReference>
<dbReference type="Gene3D" id="3.30.70.270">
    <property type="match status" value="1"/>
</dbReference>
<dbReference type="CDD" id="cd01949">
    <property type="entry name" value="GGDEF"/>
    <property type="match status" value="1"/>
</dbReference>
<accession>Q6AS11</accession>
<evidence type="ECO:0000259" key="4">
    <source>
        <dbReference type="PROSITE" id="PS50887"/>
    </source>
</evidence>
<dbReference type="GO" id="GO:1902201">
    <property type="term" value="P:negative regulation of bacterial-type flagellum-dependent cell motility"/>
    <property type="evidence" value="ECO:0007669"/>
    <property type="project" value="TreeGrafter"/>
</dbReference>
<evidence type="ECO:0000256" key="1">
    <source>
        <dbReference type="ARBA" id="ARBA00012528"/>
    </source>
</evidence>
<feature type="domain" description="GGDEF" evidence="4">
    <location>
        <begin position="641"/>
        <end position="776"/>
    </location>
</feature>
<dbReference type="InterPro" id="IPR029787">
    <property type="entry name" value="Nucleotide_cyclase"/>
</dbReference>
<dbReference type="Pfam" id="PF00990">
    <property type="entry name" value="GGDEF"/>
    <property type="match status" value="1"/>
</dbReference>
<protein>
    <recommendedName>
        <fullName evidence="1">diguanylate cyclase</fullName>
        <ecNumber evidence="1">2.7.7.65</ecNumber>
    </recommendedName>
</protein>
<feature type="transmembrane region" description="Helical" evidence="3">
    <location>
        <begin position="22"/>
        <end position="42"/>
    </location>
</feature>
<dbReference type="HOGENOM" id="CLU_018235_0_0_7"/>
<sequence>MHSGRLWQRIVNTERWGLRARLAYTTGFLLLIGASVTLFAIASSLHHSTEKSIQTRIDNFTILLSQATTHISSQLLEEASYISINPDVQKSLRQNKPDLLGDKIFTSLEKIALLSKRSPTQIQIFTPTLKPFFQAQTNIPARGADEFPLLKASKTSLQPAAGLKKSSGKIVFTASVPITYQGQLIGFALATRPLETLKLNLDQTISHNFSLIISTDQEKTPKATGKKERIAMSWGIPDQTNSAPTTLPSKSIYTKIVPLMAYDGKEIGTTQINFDGKAFLSQAEKTIYILFFTTVIGVSLVFLSIFWNVNMIRDCLKQIKKSLISSHSNDFSERFNLKPVHCREMLNCSHKECPVYQEPSKICYLETGDEAISPANRGACIFLNQYKHCTNCPVYETQRGDEITEIKQIVNTIMGLWSDFLGDVSNLLADVYKSTPNEKPGLDDISSYLEHMARLTVYSHDVQGASNQEEIYKQLEYVFQQHFHLHKFNLLKVDSTENRMTPVISRQNITESHNSVFFDCSLCRARRTAEMVCSNNNPHLCPFFGLENEMEIRCCLPMVMHGRVGAIFTFTTNRNQWSVTQREIVIIQKYLDETAPILSSLQLLEATKAQSLKDPLTRCHNRRFMDEYLKHLEVLHKREPQQVGFIMADIDHFKMVNDEEGHQAGDSVLRQLAKILKMVIREQDLTIRYGGEEFLIILHNISEASAPEIVGEKIRAAVEKTPLTLPGGKQIQKTISIGTANFPKDASKLYQVIKFADVALYKAKEQGRNRVLGFNKSMWIDEKY</sequence>
<keyword evidence="3" id="KW-0812">Transmembrane</keyword>
<name>Q6AS11_DESPS</name>
<dbReference type="eggNOG" id="COG3706">
    <property type="taxonomic scope" value="Bacteria"/>
</dbReference>
<dbReference type="STRING" id="177439.DP0135"/>
<dbReference type="EC" id="2.7.7.65" evidence="1"/>
<dbReference type="GO" id="GO:0052621">
    <property type="term" value="F:diguanylate cyclase activity"/>
    <property type="evidence" value="ECO:0007669"/>
    <property type="project" value="UniProtKB-EC"/>
</dbReference>
<dbReference type="GO" id="GO:0043709">
    <property type="term" value="P:cell adhesion involved in single-species biofilm formation"/>
    <property type="evidence" value="ECO:0007669"/>
    <property type="project" value="TreeGrafter"/>
</dbReference>